<dbReference type="EMBL" id="CDMY01000110">
    <property type="protein sequence ID" value="CEL92779.1"/>
    <property type="molecule type" value="Genomic_DNA"/>
</dbReference>
<dbReference type="Proteomes" id="UP000041254">
    <property type="component" value="Unassembled WGS sequence"/>
</dbReference>
<name>A0A0G4EBA3_VITBC</name>
<organism evidence="2 3">
    <name type="scientific">Vitrella brassicaformis (strain CCMP3155)</name>
    <dbReference type="NCBI Taxonomy" id="1169540"/>
    <lineage>
        <taxon>Eukaryota</taxon>
        <taxon>Sar</taxon>
        <taxon>Alveolata</taxon>
        <taxon>Colpodellida</taxon>
        <taxon>Vitrellaceae</taxon>
        <taxon>Vitrella</taxon>
    </lineage>
</organism>
<dbReference type="VEuPathDB" id="CryptoDB:Vbra_23386"/>
<accession>A0A0G4EBA3</accession>
<dbReference type="Gene3D" id="3.10.10.10">
    <property type="entry name" value="HIV Type 1 Reverse Transcriptase, subunit A, domain 1"/>
    <property type="match status" value="1"/>
</dbReference>
<dbReference type="InterPro" id="IPR043128">
    <property type="entry name" value="Rev_trsase/Diguanyl_cyclase"/>
</dbReference>
<evidence type="ECO:0000313" key="2">
    <source>
        <dbReference type="EMBL" id="CEL92779.1"/>
    </source>
</evidence>
<dbReference type="OrthoDB" id="7485566at2759"/>
<evidence type="ECO:0000259" key="1">
    <source>
        <dbReference type="PROSITE" id="PS50878"/>
    </source>
</evidence>
<dbReference type="PROSITE" id="PS50878">
    <property type="entry name" value="RT_POL"/>
    <property type="match status" value="1"/>
</dbReference>
<sequence>MAAYFAPLQCAVGTAAGNEKLFKAAETFIESRREGEKRLLMGLDCTNAFNEVDLARQFPELFHFLWQFYGEPAELWYRLADGRVKTILSQQGTQQGDPASPFLFCLALQPVLKAIQASFPRALIQAFMDDIIPGADESKADGVVDKAEQELQTISLRLARKKSKAYGPH</sequence>
<dbReference type="AlphaFoldDB" id="A0A0G4EBA3"/>
<gene>
    <name evidence="2" type="ORF">Vbra_23386</name>
</gene>
<dbReference type="InterPro" id="IPR043502">
    <property type="entry name" value="DNA/RNA_pol_sf"/>
</dbReference>
<dbReference type="SUPFAM" id="SSF56672">
    <property type="entry name" value="DNA/RNA polymerases"/>
    <property type="match status" value="1"/>
</dbReference>
<dbReference type="InterPro" id="IPR000477">
    <property type="entry name" value="RT_dom"/>
</dbReference>
<dbReference type="PhylomeDB" id="A0A0G4EBA3"/>
<feature type="domain" description="Reverse transcriptase" evidence="1">
    <location>
        <begin position="1"/>
        <end position="169"/>
    </location>
</feature>
<protein>
    <recommendedName>
        <fullName evidence="1">Reverse transcriptase domain-containing protein</fullName>
    </recommendedName>
</protein>
<reference evidence="2 3" key="1">
    <citation type="submission" date="2014-11" db="EMBL/GenBank/DDBJ databases">
        <authorList>
            <person name="Zhu J."/>
            <person name="Qi W."/>
            <person name="Song R."/>
        </authorList>
    </citation>
    <scope>NUCLEOTIDE SEQUENCE [LARGE SCALE GENOMIC DNA]</scope>
</reference>
<keyword evidence="3" id="KW-1185">Reference proteome</keyword>
<dbReference type="Pfam" id="PF00078">
    <property type="entry name" value="RVT_1"/>
    <property type="match status" value="1"/>
</dbReference>
<dbReference type="Gene3D" id="3.30.70.270">
    <property type="match status" value="1"/>
</dbReference>
<proteinExistence type="predicted"/>
<dbReference type="InParanoid" id="A0A0G4EBA3"/>
<evidence type="ECO:0000313" key="3">
    <source>
        <dbReference type="Proteomes" id="UP000041254"/>
    </source>
</evidence>